<keyword evidence="2" id="KW-1185">Reference proteome</keyword>
<comment type="caution">
    <text evidence="1">The sequence shown here is derived from an EMBL/GenBank/DDBJ whole genome shotgun (WGS) entry which is preliminary data.</text>
</comment>
<accession>A0A9X4KM63</accession>
<proteinExistence type="predicted"/>
<gene>
    <name evidence="1" type="ORF">OMP38_30260</name>
</gene>
<dbReference type="Proteomes" id="UP001153387">
    <property type="component" value="Unassembled WGS sequence"/>
</dbReference>
<reference evidence="1 2" key="1">
    <citation type="submission" date="2022-10" db="EMBL/GenBank/DDBJ databases">
        <title>Comparative genomic analysis of Cohnella hashimotonis sp. nov., isolated from the International Space Station.</title>
        <authorList>
            <person name="Simpson A."/>
            <person name="Venkateswaran K."/>
        </authorList>
    </citation>
    <scope>NUCLEOTIDE SEQUENCE [LARGE SCALE GENOMIC DNA]</scope>
    <source>
        <strain evidence="1 2">DSM 18997</strain>
    </source>
</reference>
<name>A0A9X4KM63_9BACL</name>
<dbReference type="AlphaFoldDB" id="A0A9X4KM63"/>
<organism evidence="1 2">
    <name type="scientific">Cohnella ginsengisoli</name>
    <dbReference type="NCBI Taxonomy" id="425004"/>
    <lineage>
        <taxon>Bacteria</taxon>
        <taxon>Bacillati</taxon>
        <taxon>Bacillota</taxon>
        <taxon>Bacilli</taxon>
        <taxon>Bacillales</taxon>
        <taxon>Paenibacillaceae</taxon>
        <taxon>Cohnella</taxon>
    </lineage>
</organism>
<dbReference type="RefSeq" id="WP_277568374.1">
    <property type="nucleotide sequence ID" value="NZ_JAPDHZ010000006.1"/>
</dbReference>
<evidence type="ECO:0000313" key="1">
    <source>
        <dbReference type="EMBL" id="MDG0794648.1"/>
    </source>
</evidence>
<protein>
    <submittedName>
        <fullName evidence="1">Uncharacterized protein</fullName>
    </submittedName>
</protein>
<dbReference type="EMBL" id="JAPDHZ010000006">
    <property type="protein sequence ID" value="MDG0794648.1"/>
    <property type="molecule type" value="Genomic_DNA"/>
</dbReference>
<sequence length="94" mass="10095">MTNDKNGTAAEIVQAFIEKQRKSAAGQRLAMLNRDLSGTIKLLTDILLPVFGSLEGFHLEYEIVGAKESSSTRTFTTSHSASCSNATVLSLMSS</sequence>
<evidence type="ECO:0000313" key="2">
    <source>
        <dbReference type="Proteomes" id="UP001153387"/>
    </source>
</evidence>